<accession>A0A243D1C1</accession>
<organism evidence="1 2">
    <name type="scientific">Bacillus thuringiensis serovar vazensis</name>
    <dbReference type="NCBI Taxonomy" id="180867"/>
    <lineage>
        <taxon>Bacteria</taxon>
        <taxon>Bacillati</taxon>
        <taxon>Bacillota</taxon>
        <taxon>Bacilli</taxon>
        <taxon>Bacillales</taxon>
        <taxon>Bacillaceae</taxon>
        <taxon>Bacillus</taxon>
        <taxon>Bacillus cereus group</taxon>
    </lineage>
</organism>
<proteinExistence type="predicted"/>
<sequence length="75" mass="8131">MKTLNKENSLLKNLEEIELEEINGGGWLDNLRWGADFGRGLVSFPYGCGMGDAYLKGSTYTSSGGGYLKGSYGSR</sequence>
<gene>
    <name evidence="1" type="ORF">BK749_03625</name>
</gene>
<comment type="caution">
    <text evidence="1">The sequence shown here is derived from an EMBL/GenBank/DDBJ whole genome shotgun (WGS) entry which is preliminary data.</text>
</comment>
<dbReference type="AlphaFoldDB" id="A0A243D1C1"/>
<name>A0A243D1C1_BACTU</name>
<reference evidence="1 2" key="1">
    <citation type="submission" date="2016-10" db="EMBL/GenBank/DDBJ databases">
        <title>Comparative genomics of Bacillus thuringiensis reveals a path to pathogens against multiple invertebrate hosts.</title>
        <authorList>
            <person name="Zheng J."/>
            <person name="Gao Q."/>
            <person name="Liu H."/>
            <person name="Peng D."/>
            <person name="Ruan L."/>
            <person name="Sun M."/>
        </authorList>
    </citation>
    <scope>NUCLEOTIDE SEQUENCE [LARGE SCALE GENOMIC DNA]</scope>
    <source>
        <strain evidence="1">BGSC 4CE1</strain>
    </source>
</reference>
<dbReference type="EMBL" id="NFDQ01000017">
    <property type="protein sequence ID" value="OTY79419.1"/>
    <property type="molecule type" value="Genomic_DNA"/>
</dbReference>
<evidence type="ECO:0000313" key="1">
    <source>
        <dbReference type="EMBL" id="OTY79419.1"/>
    </source>
</evidence>
<protein>
    <submittedName>
        <fullName evidence="1">Uncharacterized protein</fullName>
    </submittedName>
</protein>
<dbReference type="RefSeq" id="WP_000854591.1">
    <property type="nucleotide sequence ID" value="NZ_NFDQ01000017.1"/>
</dbReference>
<evidence type="ECO:0000313" key="2">
    <source>
        <dbReference type="Proteomes" id="UP000194911"/>
    </source>
</evidence>
<dbReference type="Proteomes" id="UP000194911">
    <property type="component" value="Unassembled WGS sequence"/>
</dbReference>